<evidence type="ECO:0000256" key="2">
    <source>
        <dbReference type="PROSITE-ProRule" id="PRU00090"/>
    </source>
</evidence>
<evidence type="ECO:0000259" key="5">
    <source>
        <dbReference type="PROSITE" id="PS50038"/>
    </source>
</evidence>
<name>A0ABD1JLW6_9TELE</name>
<feature type="chain" id="PRO_5044746505" description="FZ domain-containing protein" evidence="4">
    <location>
        <begin position="24"/>
        <end position="355"/>
    </location>
</feature>
<evidence type="ECO:0000313" key="7">
    <source>
        <dbReference type="Proteomes" id="UP001591681"/>
    </source>
</evidence>
<accession>A0ABD1JLW6</accession>
<protein>
    <recommendedName>
        <fullName evidence="5">FZ domain-containing protein</fullName>
    </recommendedName>
</protein>
<dbReference type="EMBL" id="JBHFQA010000014">
    <property type="protein sequence ID" value="KAL2088133.1"/>
    <property type="molecule type" value="Genomic_DNA"/>
</dbReference>
<feature type="region of interest" description="Disordered" evidence="3">
    <location>
        <begin position="37"/>
        <end position="56"/>
    </location>
</feature>
<dbReference type="InterPro" id="IPR020067">
    <property type="entry name" value="Frizzled_dom"/>
</dbReference>
<dbReference type="Proteomes" id="UP001591681">
    <property type="component" value="Unassembled WGS sequence"/>
</dbReference>
<feature type="signal peptide" evidence="4">
    <location>
        <begin position="1"/>
        <end position="23"/>
    </location>
</feature>
<feature type="compositionally biased region" description="Polar residues" evidence="3">
    <location>
        <begin position="142"/>
        <end position="165"/>
    </location>
</feature>
<keyword evidence="7" id="KW-1185">Reference proteome</keyword>
<gene>
    <name evidence="6" type="ORF">ACEWY4_016961</name>
</gene>
<dbReference type="AlphaFoldDB" id="A0ABD1JLW6"/>
<comment type="caution">
    <text evidence="6">The sequence shown here is derived from an EMBL/GenBank/DDBJ whole genome shotgun (WGS) entry which is preliminary data.</text>
</comment>
<feature type="domain" description="FZ" evidence="5">
    <location>
        <begin position="177"/>
        <end position="310"/>
    </location>
</feature>
<dbReference type="InterPro" id="IPR036790">
    <property type="entry name" value="Frizzled_dom_sf"/>
</dbReference>
<feature type="region of interest" description="Disordered" evidence="3">
    <location>
        <begin position="112"/>
        <end position="165"/>
    </location>
</feature>
<feature type="compositionally biased region" description="Gly residues" evidence="3">
    <location>
        <begin position="124"/>
        <end position="136"/>
    </location>
</feature>
<comment type="caution">
    <text evidence="2">Lacks conserved residue(s) required for the propagation of feature annotation.</text>
</comment>
<reference evidence="6 7" key="1">
    <citation type="submission" date="2024-09" db="EMBL/GenBank/DDBJ databases">
        <title>A chromosome-level genome assembly of Gray's grenadier anchovy, Coilia grayii.</title>
        <authorList>
            <person name="Fu Z."/>
        </authorList>
    </citation>
    <scope>NUCLEOTIDE SEQUENCE [LARGE SCALE GENOMIC DNA]</scope>
    <source>
        <strain evidence="6">G4</strain>
        <tissue evidence="6">Muscle</tissue>
    </source>
</reference>
<keyword evidence="1" id="KW-1015">Disulfide bond</keyword>
<sequence>MVDARLCLGLCLALALHAAPLHAWFWNFGPQTITPAGPAVQTPAGSGAPGGESKTGEKITVVGSEILDVANGIKQLVQSWDETAVSGGTGTGSGAGQTGNEGVQVERLVAGQGQSETGGPRQSSGGGGGKGSGGLELGARSSAESGDSGLVNTTSGAGTQSSWPRNVTTPAWMSLGGAPATCLPRDPAWAFCSSADGDGGGGGGRRSGPFAVPNFLNLTRAEEVGAVLGDWALLLSSACHRDVERFFCLLLTPPCPHGGAGGSALPQLPCRSLCEILMDACWATLGGRGLPVTCDSLPEGLPHERPCQPVSSCRCAGNARLKCIQEWRRGEEEGCIFNQHVCGLLVVCVCERVCL</sequence>
<organism evidence="6 7">
    <name type="scientific">Coilia grayii</name>
    <name type="common">Gray's grenadier anchovy</name>
    <dbReference type="NCBI Taxonomy" id="363190"/>
    <lineage>
        <taxon>Eukaryota</taxon>
        <taxon>Metazoa</taxon>
        <taxon>Chordata</taxon>
        <taxon>Craniata</taxon>
        <taxon>Vertebrata</taxon>
        <taxon>Euteleostomi</taxon>
        <taxon>Actinopterygii</taxon>
        <taxon>Neopterygii</taxon>
        <taxon>Teleostei</taxon>
        <taxon>Clupei</taxon>
        <taxon>Clupeiformes</taxon>
        <taxon>Clupeoidei</taxon>
        <taxon>Engraulidae</taxon>
        <taxon>Coilinae</taxon>
        <taxon>Coilia</taxon>
    </lineage>
</organism>
<evidence type="ECO:0000256" key="1">
    <source>
        <dbReference type="ARBA" id="ARBA00023157"/>
    </source>
</evidence>
<proteinExistence type="predicted"/>
<dbReference type="SUPFAM" id="SSF63501">
    <property type="entry name" value="Frizzled cysteine-rich domain"/>
    <property type="match status" value="1"/>
</dbReference>
<dbReference type="PROSITE" id="PS50038">
    <property type="entry name" value="FZ"/>
    <property type="match status" value="1"/>
</dbReference>
<evidence type="ECO:0000256" key="4">
    <source>
        <dbReference type="SAM" id="SignalP"/>
    </source>
</evidence>
<evidence type="ECO:0000313" key="6">
    <source>
        <dbReference type="EMBL" id="KAL2088133.1"/>
    </source>
</evidence>
<keyword evidence="4" id="KW-0732">Signal</keyword>
<evidence type="ECO:0000256" key="3">
    <source>
        <dbReference type="SAM" id="MobiDB-lite"/>
    </source>
</evidence>
<dbReference type="Gene3D" id="1.10.2000.10">
    <property type="entry name" value="Frizzled cysteine-rich domain"/>
    <property type="match status" value="1"/>
</dbReference>
<dbReference type="Pfam" id="PF01392">
    <property type="entry name" value="Fz"/>
    <property type="match status" value="1"/>
</dbReference>
<dbReference type="SMART" id="SM00063">
    <property type="entry name" value="FRI"/>
    <property type="match status" value="1"/>
</dbReference>